<proteinExistence type="predicted"/>
<dbReference type="SMART" id="SM00306">
    <property type="entry name" value="HintN"/>
    <property type="match status" value="1"/>
</dbReference>
<accession>A0ABV1TKU7</accession>
<evidence type="ECO:0000313" key="3">
    <source>
        <dbReference type="EMBL" id="MER6270344.1"/>
    </source>
</evidence>
<feature type="region of interest" description="Disordered" evidence="1">
    <location>
        <begin position="2323"/>
        <end position="2381"/>
    </location>
</feature>
<dbReference type="RefSeq" id="WP_351958790.1">
    <property type="nucleotide sequence ID" value="NZ_JBEOZM010000010.1"/>
</dbReference>
<feature type="compositionally biased region" description="Polar residues" evidence="1">
    <location>
        <begin position="475"/>
        <end position="488"/>
    </location>
</feature>
<dbReference type="PANTHER" id="PTHR32305:SF17">
    <property type="entry name" value="TRNA NUCLEASE WAPA"/>
    <property type="match status" value="1"/>
</dbReference>
<dbReference type="InterPro" id="IPR006530">
    <property type="entry name" value="YD"/>
</dbReference>
<dbReference type="PANTHER" id="PTHR32305">
    <property type="match status" value="1"/>
</dbReference>
<comment type="caution">
    <text evidence="3">The sequence shown here is derived from an EMBL/GenBank/DDBJ whole genome shotgun (WGS) entry which is preliminary data.</text>
</comment>
<dbReference type="Gene3D" id="2.170.16.10">
    <property type="entry name" value="Hedgehog/Intein (Hint) domain"/>
    <property type="match status" value="1"/>
</dbReference>
<feature type="region of interest" description="Disordered" evidence="1">
    <location>
        <begin position="1924"/>
        <end position="1970"/>
    </location>
</feature>
<dbReference type="Gene3D" id="2.90.10.10">
    <property type="entry name" value="Bulb-type lectin domain"/>
    <property type="match status" value="2"/>
</dbReference>
<dbReference type="NCBIfam" id="TIGR03696">
    <property type="entry name" value="Rhs_assc_core"/>
    <property type="match status" value="1"/>
</dbReference>
<sequence>MPAAVAAGVVVGPYRFKGTVWNPKALPKTPAVGSHTLRRPATVHPKGYKAASRYQAVKPVWPKAGTKTVSLTRTIASGNTASATAATPVLPSSPAGASAASPKAASTPSPSTRVLPVTKPVKAGALPVWVSPAPAAGHQSGSVKASGPAAVKVKVASHAQTLRAGADGMLLAFTRADAKSGGGRVRVVIDYSSLAKAYGGGFGSRLRLFQVPACAMTTPQLKQCGTRTPITFTNRATADQLTATLSLGSSSAAASRAASGTAEPMSLSANTTTANTTTVEVTSGSSGSQGTYAATSLNPSGSWQTSGTGAFTYSYPIDVPSAVGGNAPSVALSYDSQSEDGETSARNSQASWIGDGWDYQPGFVERTYRSCGTLLDSSGKKILKGSGDQCWAGDNATISFGSHSGQLVPDGVDSSVPGEIKQWRLQGDDGTLVQELSGAANGLHDGVYFRLLTTDGTTAYFGADHSPTGPGPSGAMQSGTPGDSSTDSAWGVPVLHPESSDPCYDSAKGKASQCDKHEGWRWNLDFVVSPSGFLQRYDYTTETNYYDLGGGQAATGDSGTLTSYVRGGKLDSVSYGYKLTDEQTGRKPAGQVVFTSKQRCQTTDTFTDCSAGNLNDNTAPHWPDVPWDLHCDSTDSTTLPSGSTSVPTNVCVTAGPTFWSTIRLDSITTKVHVKDSSTDDLVDVDSYQLGQVYSDAGGTVDPVTGTTVDPKDAGSLQAVTWLQSIQHTGKDTYGNGNSAIKLNQVSFTGTEIDNRVNDTSPSAPPLYRPRISSIQTETGESIAVDYNTNLCANKTLSISAADSNTNSCYPVYWTVPGTSKPIADWFNKTTVHTVTASDLTIASQYKPNSQNIPAGSETQVSTYSYAGPAWHRDDSAQTDDQYRTWDQFRGFRTVTVQTGQAPEPVTQQTTTYLQGMDGDYKADGTRRSVSVDAKVGGSTVQTVTDANQLAGQALQSDTYTAAGGTVNAVTVNGPFTFTTTAHTAQTPWTDWTQDDNPGQTEPDLSTLPDLIALRIKTTQSHGYALLANGTWRHTRTDTTYDSQGRVSTVDAHGDVSVAAQEKCATTTYAAPSSSNTMTLSYPDQVTSVSGPCGTAASASTLLADKKIYYDGDGTLTNLGTFGQLDQTSSTAIGQATAVRTATGYTGTTENWQTSSAMKYDGAGRITDALDATGQNTHTDFSPAWSPFGGNTNPTSITTTNSQNWTVTSTLDPLRGLATENGDANKRKTDITYDALGRRTAVWLPGRDKASGQSADETFTYSINPGVVTGPSGTVTSPGDPSAVTTKTLREDGTYATSITIYDGMLQPRQTQATADGDTNSGRIISDTFYDSHGWQTASFAPYSEPNNGPSTTLYAANENQVPSETTTGYDGEGRATTSTLWHQAVQQWHTTTSYPGADETDTTAPVGGRSTATYTNALGQTTESVVKNTGSTVKLTQGQVIPSGTSLTSDSTRLAMQADGNLVLTSLATGKTLWSTSTSGNPGAFATLRSDGNFVVYNAGATSTLWSTGTTTGTVMQIQNDANMVLYDGAGAAIWKTDTWHLASEADTATTYTYTPAGQVDTIKDNAGNTWSYHYNLLGQKTSQTDPNTGTTSYDQYDVAGNLQQTTDSRGQVLSYSYDWDNRPTAEYKGAWSATPDPSKELASWEYDTLAKGYPTSSTRYVGGKSGSAYIQAVTGYNTAYQPTGSTLTVPAADGFAAAGQSTAPSSGTVIYTQSNFYTPTVGLLSTVRYQADGNLPAEDVDYGYTQQGNLDGIGGFITAANTPDYLDTAVHDPFGRVLQTNYGPTGKELATFAQYDATTGRVTQTSSMLQTSTTALDVANYRYNQAGEITAIDDLQNNTTHDTQCFTYDSFQRLTAAWTDTAGITNSTSAPVGAVGGCTTGSVQTTTSAPVTAGTVGGPAAYWQTYTYDLLGDRTSMVNHDTTGTAANNTTQTTAYTGTDGTASATLPDQAGTTTSSNPTTGTATWTPTYTDPAYSNKNAGDTISRKTATTGPLNTGFALSGGGKFCIDDANASTTPGGVVRTYTCNASAAQNWTIGTDGTVKVLGTMCLDTTGNATTAGTLLVIDTCNSDATQKWKVTNTGTLVSNANSAMCVTDPGASATIRTQLTLATCGSAGQTWTTVGTGALPPGQTQTFTYDAEGRTATVATGSGTDTNTSSYLYDADGNLLEQTSSLDGTAKTRILYLFGGTEQITLNVTAKTWTGLRYYHGPDGTTICRSSSGTVTYEVANAQGTATTAIDASTLAVTRRYYDPYGNTRGTKPTTWVAADENHGYLGKPTDATTGLDLLGARNYDSAQGRFLTPDPVFEAGDPNQMGGYTYAADNPATLSDPTGFDPPGSETECEYTGNDCGHVVKPVHHNTDTSSGGGGTNTSSSGSGSTSSCNHSSKFGCDVSNAQNDTTPPPSGQQVLTVVQLTVVSVAIGIGFSSCELGSAFWASPACIMGAGSGLVAACTATMGDCGPGGAEDPVGEEVGEDSPRKGTGDAAARAGAGVAAVDEAASDVRDLADAKRANAQEHAEEAESSATKPDKPSSGTSNGGTESPSRCSFSPDTAVLMDGGKTKPIGKIKTGDKVESASPETGKHRGARTVQHVWINHDHDLLDLTIRTKSGHTATLHTTANHPFWDDTTRTWVAAGKLHPGDALNTATNGHVYVVTAQPTPGTANRWNLTVQQLHTYYVVAGGIPILVHNINAPNPAACSVPGYSVHDIPAGSSGGPGAYQAIPASMRAEYGTGVQWHPPLTRPLCSYCRINLAVPIDHVEPRINGGDLTDANTTPACGFCNSSKRDRVAPMNPPPNYSGQWPPPWWPANMQATVSDPRTIP</sequence>
<feature type="compositionally biased region" description="Low complexity" evidence="1">
    <location>
        <begin position="269"/>
        <end position="296"/>
    </location>
</feature>
<dbReference type="InterPro" id="IPR001480">
    <property type="entry name" value="Bulb-type_lectin_dom"/>
</dbReference>
<dbReference type="CDD" id="cd00081">
    <property type="entry name" value="Hint"/>
    <property type="match status" value="1"/>
</dbReference>
<dbReference type="InterPro" id="IPR000772">
    <property type="entry name" value="Ricin_B_lectin"/>
</dbReference>
<feature type="region of interest" description="Disordered" evidence="1">
    <location>
        <begin position="2464"/>
        <end position="2489"/>
    </location>
</feature>
<feature type="region of interest" description="Disordered" evidence="1">
    <location>
        <begin position="256"/>
        <end position="299"/>
    </location>
</feature>
<dbReference type="Pfam" id="PF00652">
    <property type="entry name" value="Ricin_B_lectin"/>
    <property type="match status" value="1"/>
</dbReference>
<dbReference type="Gene3D" id="2.80.10.50">
    <property type="match status" value="1"/>
</dbReference>
<feature type="compositionally biased region" description="Low complexity" evidence="1">
    <location>
        <begin position="2371"/>
        <end position="2381"/>
    </location>
</feature>
<dbReference type="Pfam" id="PF01844">
    <property type="entry name" value="HNH"/>
    <property type="match status" value="1"/>
</dbReference>
<dbReference type="InterPro" id="IPR036844">
    <property type="entry name" value="Hint_dom_sf"/>
</dbReference>
<dbReference type="InterPro" id="IPR036426">
    <property type="entry name" value="Bulb-type_lectin_dom_sf"/>
</dbReference>
<dbReference type="InterPro" id="IPR002711">
    <property type="entry name" value="HNH"/>
</dbReference>
<dbReference type="InterPro" id="IPR003615">
    <property type="entry name" value="HNH_nuc"/>
</dbReference>
<feature type="region of interest" description="Disordered" evidence="1">
    <location>
        <begin position="85"/>
        <end position="115"/>
    </location>
</feature>
<dbReference type="InterPro" id="IPR035992">
    <property type="entry name" value="Ricin_B-like_lectins"/>
</dbReference>
<evidence type="ECO:0000259" key="2">
    <source>
        <dbReference type="PROSITE" id="PS50927"/>
    </source>
</evidence>
<dbReference type="InterPro" id="IPR050708">
    <property type="entry name" value="T6SS_VgrG/RHS"/>
</dbReference>
<dbReference type="Gene3D" id="2.180.10.10">
    <property type="entry name" value="RHS repeat-associated core"/>
    <property type="match status" value="1"/>
</dbReference>
<dbReference type="CDD" id="cd00085">
    <property type="entry name" value="HNHc"/>
    <property type="match status" value="1"/>
</dbReference>
<dbReference type="InterPro" id="IPR022385">
    <property type="entry name" value="Rhs_assc_core"/>
</dbReference>
<protein>
    <submittedName>
        <fullName evidence="3">Ricin-type beta-trefoil lectin domain protein</fullName>
    </submittedName>
</protein>
<evidence type="ECO:0000256" key="1">
    <source>
        <dbReference type="SAM" id="MobiDB-lite"/>
    </source>
</evidence>
<dbReference type="Pfam" id="PF07591">
    <property type="entry name" value="PT-HINT"/>
    <property type="match status" value="1"/>
</dbReference>
<feature type="compositionally biased region" description="Low complexity" evidence="1">
    <location>
        <begin position="85"/>
        <end position="111"/>
    </location>
</feature>
<dbReference type="PROSITE" id="PS50231">
    <property type="entry name" value="RICIN_B_LECTIN"/>
    <property type="match status" value="1"/>
</dbReference>
<dbReference type="SMART" id="SM00108">
    <property type="entry name" value="B_lectin"/>
    <property type="match status" value="1"/>
</dbReference>
<dbReference type="EMBL" id="JBEOZM010000010">
    <property type="protein sequence ID" value="MER6270344.1"/>
    <property type="molecule type" value="Genomic_DNA"/>
</dbReference>
<dbReference type="SMART" id="SM00458">
    <property type="entry name" value="RICIN"/>
    <property type="match status" value="1"/>
</dbReference>
<dbReference type="PROSITE" id="PS50927">
    <property type="entry name" value="BULB_LECTIN"/>
    <property type="match status" value="1"/>
</dbReference>
<feature type="region of interest" description="Disordered" evidence="1">
    <location>
        <begin position="2509"/>
        <end position="2585"/>
    </location>
</feature>
<dbReference type="Gene3D" id="1.10.30.50">
    <property type="match status" value="1"/>
</dbReference>
<dbReference type="SUPFAM" id="SSF50370">
    <property type="entry name" value="Ricin B-like lectins"/>
    <property type="match status" value="1"/>
</dbReference>
<feature type="region of interest" description="Disordered" evidence="1">
    <location>
        <begin position="465"/>
        <end position="488"/>
    </location>
</feature>
<feature type="domain" description="Bulb-type lectin" evidence="2">
    <location>
        <begin position="1432"/>
        <end position="1539"/>
    </location>
</feature>
<evidence type="ECO:0000313" key="4">
    <source>
        <dbReference type="Proteomes" id="UP001490365"/>
    </source>
</evidence>
<feature type="compositionally biased region" description="Polar residues" evidence="1">
    <location>
        <begin position="2532"/>
        <end position="2550"/>
    </location>
</feature>
<feature type="compositionally biased region" description="Low complexity" evidence="1">
    <location>
        <begin position="2557"/>
        <end position="2567"/>
    </location>
</feature>
<dbReference type="SUPFAM" id="SSF51110">
    <property type="entry name" value="alpha-D-mannose-specific plant lectins"/>
    <property type="match status" value="1"/>
</dbReference>
<feature type="compositionally biased region" description="Basic and acidic residues" evidence="1">
    <location>
        <begin position="2509"/>
        <end position="2520"/>
    </location>
</feature>
<organism evidence="3 4">
    <name type="scientific">Streptomyces sp. 900105755</name>
    <dbReference type="NCBI Taxonomy" id="3154389"/>
    <lineage>
        <taxon>Bacteria</taxon>
        <taxon>Bacillati</taxon>
        <taxon>Actinomycetota</taxon>
        <taxon>Actinomycetes</taxon>
        <taxon>Kitasatosporales</taxon>
        <taxon>Streptomycetaceae</taxon>
        <taxon>Streptomyces</taxon>
    </lineage>
</organism>
<dbReference type="InterPro" id="IPR003587">
    <property type="entry name" value="Hint_dom_N"/>
</dbReference>
<dbReference type="NCBIfam" id="TIGR01643">
    <property type="entry name" value="YD_repeat_2x"/>
    <property type="match status" value="1"/>
</dbReference>
<reference evidence="3 4" key="1">
    <citation type="submission" date="2024-06" db="EMBL/GenBank/DDBJ databases">
        <title>The Natural Products Discovery Center: Release of the First 8490 Sequenced Strains for Exploring Actinobacteria Biosynthetic Diversity.</title>
        <authorList>
            <person name="Kalkreuter E."/>
            <person name="Kautsar S.A."/>
            <person name="Yang D."/>
            <person name="Bader C.D."/>
            <person name="Teijaro C.N."/>
            <person name="Fluegel L."/>
            <person name="Davis C.M."/>
            <person name="Simpson J.R."/>
            <person name="Lauterbach L."/>
            <person name="Steele A.D."/>
            <person name="Gui C."/>
            <person name="Meng S."/>
            <person name="Li G."/>
            <person name="Viehrig K."/>
            <person name="Ye F."/>
            <person name="Su P."/>
            <person name="Kiefer A.F."/>
            <person name="Nichols A."/>
            <person name="Cepeda A.J."/>
            <person name="Yan W."/>
            <person name="Fan B."/>
            <person name="Jiang Y."/>
            <person name="Adhikari A."/>
            <person name="Zheng C.-J."/>
            <person name="Schuster L."/>
            <person name="Cowan T.M."/>
            <person name="Smanski M.J."/>
            <person name="Chevrette M.G."/>
            <person name="De Carvalho L.P.S."/>
            <person name="Shen B."/>
        </authorList>
    </citation>
    <scope>NUCLEOTIDE SEQUENCE [LARGE SCALE GENOMIC DNA]</scope>
    <source>
        <strain evidence="3 4">NPDC001694</strain>
    </source>
</reference>
<name>A0ABV1TKU7_9ACTN</name>
<keyword evidence="4" id="KW-1185">Reference proteome</keyword>
<gene>
    <name evidence="3" type="ORF">ABT211_24055</name>
</gene>
<dbReference type="SUPFAM" id="SSF51294">
    <property type="entry name" value="Hedgehog/intein (Hint) domain"/>
    <property type="match status" value="1"/>
</dbReference>
<dbReference type="Proteomes" id="UP001490365">
    <property type="component" value="Unassembled WGS sequence"/>
</dbReference>